<gene>
    <name evidence="5" type="ORF">EI983_16065</name>
</gene>
<dbReference type="Pfam" id="PF03450">
    <property type="entry name" value="CO_deh_flav_C"/>
    <property type="match status" value="1"/>
</dbReference>
<evidence type="ECO:0000256" key="2">
    <source>
        <dbReference type="ARBA" id="ARBA00022827"/>
    </source>
</evidence>
<keyword evidence="3" id="KW-0560">Oxidoreductase</keyword>
<dbReference type="PROSITE" id="PS51387">
    <property type="entry name" value="FAD_PCMH"/>
    <property type="match status" value="1"/>
</dbReference>
<dbReference type="KEGG" id="rom:EI983_16065"/>
<evidence type="ECO:0000256" key="3">
    <source>
        <dbReference type="ARBA" id="ARBA00023002"/>
    </source>
</evidence>
<dbReference type="Gene3D" id="3.30.465.10">
    <property type="match status" value="1"/>
</dbReference>
<protein>
    <submittedName>
        <fullName evidence="5">Xanthine dehydrogenase family protein subunit M</fullName>
    </submittedName>
</protein>
<dbReference type="OrthoDB" id="9814706at2"/>
<dbReference type="InterPro" id="IPR005107">
    <property type="entry name" value="CO_DH_flav_C"/>
</dbReference>
<proteinExistence type="predicted"/>
<dbReference type="PANTHER" id="PTHR42659:SF2">
    <property type="entry name" value="XANTHINE DEHYDROGENASE SUBUNIT C-RELATED"/>
    <property type="match status" value="1"/>
</dbReference>
<dbReference type="PANTHER" id="PTHR42659">
    <property type="entry name" value="XANTHINE DEHYDROGENASE SUBUNIT C-RELATED"/>
    <property type="match status" value="1"/>
</dbReference>
<keyword evidence="1" id="KW-0285">Flavoprotein</keyword>
<dbReference type="EMBL" id="CP034348">
    <property type="protein sequence ID" value="QGX99699.1"/>
    <property type="molecule type" value="Genomic_DNA"/>
</dbReference>
<dbReference type="Gene3D" id="3.30.390.50">
    <property type="entry name" value="CO dehydrogenase flavoprotein, C-terminal domain"/>
    <property type="match status" value="1"/>
</dbReference>
<reference evidence="6" key="1">
    <citation type="submission" date="2018-12" db="EMBL/GenBank/DDBJ databases">
        <title>Complete genome sequence of Roseovarius sp. MME-070.</title>
        <authorList>
            <person name="Nam Y.-D."/>
            <person name="Kang J."/>
            <person name="Chung W.-H."/>
            <person name="Park Y.S."/>
        </authorList>
    </citation>
    <scope>NUCLEOTIDE SEQUENCE [LARGE SCALE GENOMIC DNA]</scope>
    <source>
        <strain evidence="6">MME-070</strain>
    </source>
</reference>
<evidence type="ECO:0000313" key="6">
    <source>
        <dbReference type="Proteomes" id="UP000428330"/>
    </source>
</evidence>
<dbReference type="InterPro" id="IPR051312">
    <property type="entry name" value="Diverse_Substr_Oxidored"/>
</dbReference>
<dbReference type="Pfam" id="PF00941">
    <property type="entry name" value="FAD_binding_5"/>
    <property type="match status" value="1"/>
</dbReference>
<name>A0A6I6IRL2_9RHOB</name>
<evidence type="ECO:0000313" key="5">
    <source>
        <dbReference type="EMBL" id="QGX99699.1"/>
    </source>
</evidence>
<dbReference type="Proteomes" id="UP000428330">
    <property type="component" value="Chromosome"/>
</dbReference>
<dbReference type="InterPro" id="IPR016166">
    <property type="entry name" value="FAD-bd_PCMH"/>
</dbReference>
<dbReference type="InterPro" id="IPR036318">
    <property type="entry name" value="FAD-bd_PCMH-like_sf"/>
</dbReference>
<dbReference type="InterPro" id="IPR016169">
    <property type="entry name" value="FAD-bd_PCMH_sub2"/>
</dbReference>
<feature type="domain" description="FAD-binding PCMH-type" evidence="4">
    <location>
        <begin position="1"/>
        <end position="168"/>
    </location>
</feature>
<dbReference type="InterPro" id="IPR002346">
    <property type="entry name" value="Mopterin_DH_FAD-bd"/>
</dbReference>
<sequence length="282" mass="29419">MGYHVPTSLGDALEVLAGTKAKIIAGGTDVYPAMGDGPAPTEFLDITRLDALRGITRAGSGWRIGAATRWSDILQADLPPAFDGLKTAARQVGGWQIQNAGTVAGNICNASPAADGVPPLLTLDAEVEISSATATRRIALSQFITGVRQTDLRPGEMVTALHIPPFPENSESRFIKLGARKYLVISIAMVAALVALDEAGRIEQARIAVGACSAVAQRLPGLEAALVGQSHADLHGASQLWSAHLDPLSPIADVRGSETYRIEAAAALCHRAVLACLEPDHG</sequence>
<evidence type="ECO:0000259" key="4">
    <source>
        <dbReference type="PROSITE" id="PS51387"/>
    </source>
</evidence>
<evidence type="ECO:0000256" key="1">
    <source>
        <dbReference type="ARBA" id="ARBA00022630"/>
    </source>
</evidence>
<organism evidence="5 6">
    <name type="scientific">Roseovarius faecimaris</name>
    <dbReference type="NCBI Taxonomy" id="2494550"/>
    <lineage>
        <taxon>Bacteria</taxon>
        <taxon>Pseudomonadati</taxon>
        <taxon>Pseudomonadota</taxon>
        <taxon>Alphaproteobacteria</taxon>
        <taxon>Rhodobacterales</taxon>
        <taxon>Roseobacteraceae</taxon>
        <taxon>Roseovarius</taxon>
    </lineage>
</organism>
<dbReference type="SMART" id="SM01092">
    <property type="entry name" value="CO_deh_flav_C"/>
    <property type="match status" value="1"/>
</dbReference>
<dbReference type="AlphaFoldDB" id="A0A6I6IRL2"/>
<keyword evidence="6" id="KW-1185">Reference proteome</keyword>
<dbReference type="RefSeq" id="WP_157708380.1">
    <property type="nucleotide sequence ID" value="NZ_CP034348.1"/>
</dbReference>
<dbReference type="SUPFAM" id="SSF55447">
    <property type="entry name" value="CO dehydrogenase flavoprotein C-terminal domain-like"/>
    <property type="match status" value="1"/>
</dbReference>
<dbReference type="InterPro" id="IPR036683">
    <property type="entry name" value="CO_DH_flav_C_dom_sf"/>
</dbReference>
<dbReference type="SUPFAM" id="SSF56176">
    <property type="entry name" value="FAD-binding/transporter-associated domain-like"/>
    <property type="match status" value="1"/>
</dbReference>
<dbReference type="Gene3D" id="3.30.43.10">
    <property type="entry name" value="Uridine Diphospho-n-acetylenolpyruvylglucosamine Reductase, domain 2"/>
    <property type="match status" value="1"/>
</dbReference>
<dbReference type="GO" id="GO:0016491">
    <property type="term" value="F:oxidoreductase activity"/>
    <property type="evidence" value="ECO:0007669"/>
    <property type="project" value="UniProtKB-KW"/>
</dbReference>
<dbReference type="InterPro" id="IPR016167">
    <property type="entry name" value="FAD-bd_PCMH_sub1"/>
</dbReference>
<accession>A0A6I6IRL2</accession>
<dbReference type="GO" id="GO:0071949">
    <property type="term" value="F:FAD binding"/>
    <property type="evidence" value="ECO:0007669"/>
    <property type="project" value="InterPro"/>
</dbReference>
<keyword evidence="2" id="KW-0274">FAD</keyword>